<accession>A0A1I5AIE7</accession>
<proteinExistence type="predicted"/>
<feature type="compositionally biased region" description="Basic and acidic residues" evidence="1">
    <location>
        <begin position="404"/>
        <end position="413"/>
    </location>
</feature>
<evidence type="ECO:0000259" key="2">
    <source>
        <dbReference type="SMART" id="SM00507"/>
    </source>
</evidence>
<reference evidence="3 4" key="1">
    <citation type="submission" date="2016-10" db="EMBL/GenBank/DDBJ databases">
        <authorList>
            <person name="de Groot N.N."/>
        </authorList>
    </citation>
    <scope>NUCLEOTIDE SEQUENCE [LARGE SCALE GENOMIC DNA]</scope>
    <source>
        <strain evidence="3 4">CGMCC 4.1877</strain>
    </source>
</reference>
<feature type="region of interest" description="Disordered" evidence="1">
    <location>
        <begin position="469"/>
        <end position="548"/>
    </location>
</feature>
<feature type="compositionally biased region" description="Acidic residues" evidence="1">
    <location>
        <begin position="82"/>
        <end position="94"/>
    </location>
</feature>
<feature type="compositionally biased region" description="Low complexity" evidence="1">
    <location>
        <begin position="30"/>
        <end position="64"/>
    </location>
</feature>
<gene>
    <name evidence="3" type="ORF">SAMN05216207_10181</name>
</gene>
<dbReference type="Proteomes" id="UP000199614">
    <property type="component" value="Unassembled WGS sequence"/>
</dbReference>
<dbReference type="SMART" id="SM00507">
    <property type="entry name" value="HNHc"/>
    <property type="match status" value="1"/>
</dbReference>
<feature type="compositionally biased region" description="Acidic residues" evidence="1">
    <location>
        <begin position="111"/>
        <end position="127"/>
    </location>
</feature>
<evidence type="ECO:0000256" key="1">
    <source>
        <dbReference type="SAM" id="MobiDB-lite"/>
    </source>
</evidence>
<feature type="compositionally biased region" description="Acidic residues" evidence="1">
    <location>
        <begin position="147"/>
        <end position="188"/>
    </location>
</feature>
<dbReference type="EMBL" id="FOUY01000018">
    <property type="protein sequence ID" value="SFN62251.1"/>
    <property type="molecule type" value="Genomic_DNA"/>
</dbReference>
<dbReference type="CDD" id="cd00085">
    <property type="entry name" value="HNHc"/>
    <property type="match status" value="1"/>
</dbReference>
<protein>
    <recommendedName>
        <fullName evidence="2">HNH nuclease domain-containing protein</fullName>
    </recommendedName>
</protein>
<sequence>SLHTLSHEEIVAVMLARATAPDPDTGDPSGTGTDSAISTDTSDSASGTGTDCGPSSPSGSDTGSNAGTGIAAQHGGSREQGADDSDSDSDSDSDEAGHDDSGRPSRAGTEADGDTDNPDEDDEDDDGTSPGASGSDAGGDTNGADGPDADAGSDSDSEAADEGADDGDSDDGSDLPEPEPDPDPDLGEGDSGGPHDDGPDGGGPSGGGGGPRGGGPNDDGGGPRGDRSGGGGGRPVPERARPGIEIRLRLSTLLGHDDHPGEIPGLGPIPAHTARDCLARQQYAEWRFAITDADGYLILAGTTRRRPPRQPGPGGRPLIRQAHGGTVELQVPATLLEQLAVDPPPGWEPLIADLAAQYADRATLLAELDRRSGERFPHPALRRHVEVRDRTCVFPGCRRPARKAQQDHTDDHQYGGPTTSDNLGPLCVFHHAIKTAGRWRVRQPVPGVFRWRSPLGWFYTTRGEPVCPPLPDPLPNPGAEVGDVPGLGSPLQAEFDERPLYPVGPEEELEQDDASADPAAASNEEETTTREPDSTMIERAPPEDEPPF</sequence>
<feature type="region of interest" description="Disordered" evidence="1">
    <location>
        <begin position="14"/>
        <end position="243"/>
    </location>
</feature>
<dbReference type="InterPro" id="IPR003615">
    <property type="entry name" value="HNH_nuc"/>
</dbReference>
<feature type="compositionally biased region" description="Acidic residues" evidence="1">
    <location>
        <begin position="505"/>
        <end position="515"/>
    </location>
</feature>
<evidence type="ECO:0000313" key="3">
    <source>
        <dbReference type="EMBL" id="SFN62251.1"/>
    </source>
</evidence>
<feature type="compositionally biased region" description="Gly residues" evidence="1">
    <location>
        <begin position="200"/>
        <end position="234"/>
    </location>
</feature>
<feature type="region of interest" description="Disordered" evidence="1">
    <location>
        <begin position="400"/>
        <end position="421"/>
    </location>
</feature>
<evidence type="ECO:0000313" key="4">
    <source>
        <dbReference type="Proteomes" id="UP000199614"/>
    </source>
</evidence>
<keyword evidence="4" id="KW-1185">Reference proteome</keyword>
<dbReference type="AlphaFoldDB" id="A0A1I5AIE7"/>
<dbReference type="STRING" id="260086.SAMN05216207_10181"/>
<feature type="non-terminal residue" evidence="3">
    <location>
        <position position="1"/>
    </location>
</feature>
<feature type="domain" description="HNH nuclease" evidence="2">
    <location>
        <begin position="380"/>
        <end position="432"/>
    </location>
</feature>
<name>A0A1I5AIE7_PSUAM</name>
<organism evidence="3 4">
    <name type="scientific">Pseudonocardia ammonioxydans</name>
    <dbReference type="NCBI Taxonomy" id="260086"/>
    <lineage>
        <taxon>Bacteria</taxon>
        <taxon>Bacillati</taxon>
        <taxon>Actinomycetota</taxon>
        <taxon>Actinomycetes</taxon>
        <taxon>Pseudonocardiales</taxon>
        <taxon>Pseudonocardiaceae</taxon>
        <taxon>Pseudonocardia</taxon>
    </lineage>
</organism>